<name>A0A545AWB7_9ACTN</name>
<dbReference type="Pfam" id="PF13649">
    <property type="entry name" value="Methyltransf_25"/>
    <property type="match status" value="1"/>
</dbReference>
<evidence type="ECO:0000313" key="3">
    <source>
        <dbReference type="Proteomes" id="UP000317982"/>
    </source>
</evidence>
<reference evidence="2 3" key="1">
    <citation type="submission" date="2019-07" db="EMBL/GenBank/DDBJ databases">
        <title>Cryptosporangium phraense sp. nov., isolated from plant litter.</title>
        <authorList>
            <person name="Suriyachadkun C."/>
        </authorList>
    </citation>
    <scope>NUCLEOTIDE SEQUENCE [LARGE SCALE GENOMIC DNA]</scope>
    <source>
        <strain evidence="2 3">A-T 5661</strain>
    </source>
</reference>
<dbReference type="PANTHER" id="PTHR43667">
    <property type="entry name" value="CYCLOPROPANE-FATTY-ACYL-PHOSPHOLIPID SYNTHASE"/>
    <property type="match status" value="1"/>
</dbReference>
<keyword evidence="2" id="KW-0489">Methyltransferase</keyword>
<dbReference type="InterPro" id="IPR029063">
    <property type="entry name" value="SAM-dependent_MTases_sf"/>
</dbReference>
<keyword evidence="3" id="KW-1185">Reference proteome</keyword>
<keyword evidence="2" id="KW-0808">Transferase</keyword>
<sequence>MPDASSPTRLHSLEFHGPLSAARANRLVVRLAAAKPATVLDIGCGWGELLLRLVDAVPGAHGVGVDLNREDLARGRSTAAWRGLADRVQFVEESGIGTRRGPADVVLCVGSGHALTDAAPPDHLIGALRELRRLVNPGGRVLYAEGFWERPPTVLELSRMWPDAAAHDHCDLARLTDLAVEAGFRPLWVETAGPDEWEQFESGFQADVEEWLAANPQHPRAAELRHNADSHRASWLRGYRGILNMAYLTLIPVS</sequence>
<organism evidence="2 3">
    <name type="scientific">Cryptosporangium phraense</name>
    <dbReference type="NCBI Taxonomy" id="2593070"/>
    <lineage>
        <taxon>Bacteria</taxon>
        <taxon>Bacillati</taxon>
        <taxon>Actinomycetota</taxon>
        <taxon>Actinomycetes</taxon>
        <taxon>Cryptosporangiales</taxon>
        <taxon>Cryptosporangiaceae</taxon>
        <taxon>Cryptosporangium</taxon>
    </lineage>
</organism>
<gene>
    <name evidence="2" type="ORF">FL583_07810</name>
</gene>
<dbReference type="Gene3D" id="3.40.50.150">
    <property type="entry name" value="Vaccinia Virus protein VP39"/>
    <property type="match status" value="1"/>
</dbReference>
<comment type="caution">
    <text evidence="2">The sequence shown here is derived from an EMBL/GenBank/DDBJ whole genome shotgun (WGS) entry which is preliminary data.</text>
</comment>
<dbReference type="RefSeq" id="WP_142703806.1">
    <property type="nucleotide sequence ID" value="NZ_VIRS01000004.1"/>
</dbReference>
<dbReference type="AlphaFoldDB" id="A0A545AWB7"/>
<accession>A0A545AWB7</accession>
<dbReference type="EMBL" id="VIRS01000004">
    <property type="protein sequence ID" value="TQS45623.1"/>
    <property type="molecule type" value="Genomic_DNA"/>
</dbReference>
<proteinExistence type="predicted"/>
<dbReference type="OrthoDB" id="474235at2"/>
<dbReference type="InterPro" id="IPR041698">
    <property type="entry name" value="Methyltransf_25"/>
</dbReference>
<dbReference type="GO" id="GO:0008168">
    <property type="term" value="F:methyltransferase activity"/>
    <property type="evidence" value="ECO:0007669"/>
    <property type="project" value="UniProtKB-KW"/>
</dbReference>
<dbReference type="InterPro" id="IPR050723">
    <property type="entry name" value="CFA/CMAS"/>
</dbReference>
<evidence type="ECO:0000259" key="1">
    <source>
        <dbReference type="Pfam" id="PF13649"/>
    </source>
</evidence>
<dbReference type="InParanoid" id="A0A545AWB7"/>
<feature type="domain" description="Methyltransferase" evidence="1">
    <location>
        <begin position="39"/>
        <end position="139"/>
    </location>
</feature>
<protein>
    <submittedName>
        <fullName evidence="2">Class I SAM-dependent methyltransferase</fullName>
    </submittedName>
</protein>
<dbReference type="SUPFAM" id="SSF53335">
    <property type="entry name" value="S-adenosyl-L-methionine-dependent methyltransferases"/>
    <property type="match status" value="1"/>
</dbReference>
<dbReference type="CDD" id="cd02440">
    <property type="entry name" value="AdoMet_MTases"/>
    <property type="match status" value="1"/>
</dbReference>
<dbReference type="PANTHER" id="PTHR43667:SF2">
    <property type="entry name" value="FATTY ACID C-METHYL TRANSFERASE"/>
    <property type="match status" value="1"/>
</dbReference>
<evidence type="ECO:0000313" key="2">
    <source>
        <dbReference type="EMBL" id="TQS45623.1"/>
    </source>
</evidence>
<dbReference type="Proteomes" id="UP000317982">
    <property type="component" value="Unassembled WGS sequence"/>
</dbReference>
<dbReference type="GO" id="GO:0032259">
    <property type="term" value="P:methylation"/>
    <property type="evidence" value="ECO:0007669"/>
    <property type="project" value="UniProtKB-KW"/>
</dbReference>